<evidence type="ECO:0000256" key="3">
    <source>
        <dbReference type="ARBA" id="ARBA00022448"/>
    </source>
</evidence>
<dbReference type="GO" id="GO:0015171">
    <property type="term" value="F:amino acid transmembrane transporter activity"/>
    <property type="evidence" value="ECO:0007669"/>
    <property type="project" value="TreeGrafter"/>
</dbReference>
<dbReference type="GO" id="GO:0016020">
    <property type="term" value="C:membrane"/>
    <property type="evidence" value="ECO:0007669"/>
    <property type="project" value="UniProtKB-SubCell"/>
</dbReference>
<sequence>MVLILIAQFWVALFPIGGKPDPSTFFQAYLTVPVMIVFYILYFAIFREFKLLKRAEEIDITTDRRQFDIDLLEQEIAEEKALFASKPFYYRFYRLWC</sequence>
<comment type="subcellular location">
    <subcellularLocation>
        <location evidence="1">Membrane</location>
        <topology evidence="1">Multi-pass membrane protein</topology>
    </subcellularLocation>
</comment>
<evidence type="ECO:0000256" key="4">
    <source>
        <dbReference type="ARBA" id="ARBA00022692"/>
    </source>
</evidence>
<comment type="caution">
    <text evidence="10">The sequence shown here is derived from an EMBL/GenBank/DDBJ whole genome shotgun (WGS) entry which is preliminary data.</text>
</comment>
<dbReference type="Proteomes" id="UP001165120">
    <property type="component" value="Unassembled WGS sequence"/>
</dbReference>
<dbReference type="EMBL" id="BSXN01000162">
    <property type="protein sequence ID" value="GME67376.1"/>
    <property type="molecule type" value="Genomic_DNA"/>
</dbReference>
<organism evidence="10 11">
    <name type="scientific">Candida boidinii</name>
    <name type="common">Yeast</name>
    <dbReference type="NCBI Taxonomy" id="5477"/>
    <lineage>
        <taxon>Eukaryota</taxon>
        <taxon>Fungi</taxon>
        <taxon>Dikarya</taxon>
        <taxon>Ascomycota</taxon>
        <taxon>Saccharomycotina</taxon>
        <taxon>Pichiomycetes</taxon>
        <taxon>Pichiales</taxon>
        <taxon>Pichiaceae</taxon>
        <taxon>Ogataea</taxon>
        <taxon>Ogataea/Candida clade</taxon>
    </lineage>
</organism>
<evidence type="ECO:0000256" key="1">
    <source>
        <dbReference type="ARBA" id="ARBA00004141"/>
    </source>
</evidence>
<name>A0A9W6WET8_CANBO</name>
<dbReference type="InterPro" id="IPR050524">
    <property type="entry name" value="APC_YAT"/>
</dbReference>
<keyword evidence="3" id="KW-0813">Transport</keyword>
<feature type="transmembrane region" description="Helical" evidence="8">
    <location>
        <begin position="28"/>
        <end position="46"/>
    </location>
</feature>
<keyword evidence="4 8" id="KW-0812">Transmembrane</keyword>
<evidence type="ECO:0000313" key="11">
    <source>
        <dbReference type="Proteomes" id="UP001165120"/>
    </source>
</evidence>
<keyword evidence="5" id="KW-0029">Amino-acid transport</keyword>
<dbReference type="Pfam" id="PF00324">
    <property type="entry name" value="AA_permease"/>
    <property type="match status" value="1"/>
</dbReference>
<reference evidence="10" key="1">
    <citation type="submission" date="2023-04" db="EMBL/GenBank/DDBJ databases">
        <title>Candida boidinii NBRC 10035.</title>
        <authorList>
            <person name="Ichikawa N."/>
            <person name="Sato H."/>
            <person name="Tonouchi N."/>
        </authorList>
    </citation>
    <scope>NUCLEOTIDE SEQUENCE</scope>
    <source>
        <strain evidence="10">NBRC 10035</strain>
    </source>
</reference>
<accession>A0A9W6WET8</accession>
<keyword evidence="11" id="KW-1185">Reference proteome</keyword>
<evidence type="ECO:0000256" key="5">
    <source>
        <dbReference type="ARBA" id="ARBA00022970"/>
    </source>
</evidence>
<evidence type="ECO:0000256" key="6">
    <source>
        <dbReference type="ARBA" id="ARBA00022989"/>
    </source>
</evidence>
<protein>
    <submittedName>
        <fullName evidence="10">Unnamed protein product</fullName>
    </submittedName>
</protein>
<dbReference type="AlphaFoldDB" id="A0A9W6WET8"/>
<evidence type="ECO:0000256" key="2">
    <source>
        <dbReference type="ARBA" id="ARBA00006983"/>
    </source>
</evidence>
<dbReference type="PANTHER" id="PTHR43341:SF1">
    <property type="entry name" value="GENERAL AMINO-ACID PERMEASE GAP1"/>
    <property type="match status" value="1"/>
</dbReference>
<dbReference type="InterPro" id="IPR004841">
    <property type="entry name" value="AA-permease/SLC12A_dom"/>
</dbReference>
<dbReference type="PANTHER" id="PTHR43341">
    <property type="entry name" value="AMINO ACID PERMEASE"/>
    <property type="match status" value="1"/>
</dbReference>
<gene>
    <name evidence="10" type="ORF">Cboi02_000080000</name>
</gene>
<feature type="domain" description="Amino acid permease/ SLC12A" evidence="9">
    <location>
        <begin position="2"/>
        <end position="51"/>
    </location>
</feature>
<keyword evidence="7 8" id="KW-0472">Membrane</keyword>
<evidence type="ECO:0000256" key="8">
    <source>
        <dbReference type="SAM" id="Phobius"/>
    </source>
</evidence>
<proteinExistence type="inferred from homology"/>
<comment type="similarity">
    <text evidence="2">Belongs to the amino acid-polyamine-organocation (APC) superfamily. YAT (TC 2.A.3.10) family.</text>
</comment>
<evidence type="ECO:0000313" key="10">
    <source>
        <dbReference type="EMBL" id="GME67376.1"/>
    </source>
</evidence>
<evidence type="ECO:0000256" key="7">
    <source>
        <dbReference type="ARBA" id="ARBA00023136"/>
    </source>
</evidence>
<evidence type="ECO:0000259" key="9">
    <source>
        <dbReference type="Pfam" id="PF00324"/>
    </source>
</evidence>
<keyword evidence="6 8" id="KW-1133">Transmembrane helix</keyword>